<evidence type="ECO:0000313" key="3">
    <source>
        <dbReference type="Proteomes" id="UP000245488"/>
    </source>
</evidence>
<accession>A0A317FWI8</accession>
<dbReference type="InterPro" id="IPR029044">
    <property type="entry name" value="Nucleotide-diphossugar_trans"/>
</dbReference>
<organism evidence="2 3">
    <name type="scientific">Butyrivibrio fibrisolvens</name>
    <dbReference type="NCBI Taxonomy" id="831"/>
    <lineage>
        <taxon>Bacteria</taxon>
        <taxon>Bacillati</taxon>
        <taxon>Bacillota</taxon>
        <taxon>Clostridia</taxon>
        <taxon>Lachnospirales</taxon>
        <taxon>Lachnospiraceae</taxon>
        <taxon>Butyrivibrio</taxon>
    </lineage>
</organism>
<dbReference type="EMBL" id="NXNG01000001">
    <property type="protein sequence ID" value="PWT26034.1"/>
    <property type="molecule type" value="Genomic_DNA"/>
</dbReference>
<dbReference type="SUPFAM" id="SSF53448">
    <property type="entry name" value="Nucleotide-diphospho-sugar transferases"/>
    <property type="match status" value="1"/>
</dbReference>
<dbReference type="InterPro" id="IPR001173">
    <property type="entry name" value="Glyco_trans_2-like"/>
</dbReference>
<reference evidence="2 3" key="1">
    <citation type="submission" date="2017-09" db="EMBL/GenBank/DDBJ databases">
        <title>High-quality draft genome sequence of Butyrivibrio fibrisolvens INBov1, isolated from cow rumen.</title>
        <authorList>
            <person name="Rodriguez Hernaez J."/>
            <person name="Rivarola M."/>
            <person name="Paniego N."/>
            <person name="Cravero S."/>
            <person name="Ceron Cucchi M."/>
            <person name="Martinez M.C."/>
        </authorList>
    </citation>
    <scope>NUCLEOTIDE SEQUENCE [LARGE SCALE GENOMIC DNA]</scope>
    <source>
        <strain evidence="2 3">INBov1</strain>
    </source>
</reference>
<evidence type="ECO:0000259" key="1">
    <source>
        <dbReference type="Pfam" id="PF00535"/>
    </source>
</evidence>
<sequence length="328" mass="37724">MSEKLLSICVAAYNSEQYIEKMLGSVLNASSIDDIEIVVVNDGSSDNTAGIIKRYVNMYPDIIVGINQDNKGSGGAWNNAFKNATGKYIKTIDSDDMVNTENLDLYVARLRSIDSDMIINPHYTEYTYKKKSILTNNLGIAEGEYNIAAFLPYEDISMHDVTYRNSPDILGQLEFMEHVSYGDMEYLTIPIKNIKSIYYVDIPVYIYKIGIEGQSISPLISIKKNDQRIAIANKIINYRNINRHSNDAYKWVNNQVVRMLKCVVLDYCNSGSYAYKNDIKKYDLLIKDMDQDLYKIMNEDKIIRLLRITDYNYYYCIILAKKIKNAIF</sequence>
<evidence type="ECO:0000313" key="2">
    <source>
        <dbReference type="EMBL" id="PWT26034.1"/>
    </source>
</evidence>
<proteinExistence type="predicted"/>
<dbReference type="PANTHER" id="PTHR22916">
    <property type="entry name" value="GLYCOSYLTRANSFERASE"/>
    <property type="match status" value="1"/>
</dbReference>
<dbReference type="CDD" id="cd00761">
    <property type="entry name" value="Glyco_tranf_GTA_type"/>
    <property type="match status" value="1"/>
</dbReference>
<comment type="caution">
    <text evidence="2">The sequence shown here is derived from an EMBL/GenBank/DDBJ whole genome shotgun (WGS) entry which is preliminary data.</text>
</comment>
<feature type="domain" description="Glycosyltransferase 2-like" evidence="1">
    <location>
        <begin position="7"/>
        <end position="119"/>
    </location>
</feature>
<gene>
    <name evidence="2" type="ORF">CPT75_02335</name>
</gene>
<dbReference type="AlphaFoldDB" id="A0A317FWI8"/>
<name>A0A317FWI8_BUTFI</name>
<dbReference type="Proteomes" id="UP000245488">
    <property type="component" value="Chromosome"/>
</dbReference>
<dbReference type="RefSeq" id="WP_110071974.1">
    <property type="nucleotide sequence ID" value="NZ_CM009896.1"/>
</dbReference>
<dbReference type="Pfam" id="PF00535">
    <property type="entry name" value="Glycos_transf_2"/>
    <property type="match status" value="1"/>
</dbReference>
<dbReference type="Gene3D" id="3.90.550.10">
    <property type="entry name" value="Spore Coat Polysaccharide Biosynthesis Protein SpsA, Chain A"/>
    <property type="match status" value="1"/>
</dbReference>
<keyword evidence="3" id="KW-1185">Reference proteome</keyword>
<protein>
    <recommendedName>
        <fullName evidence="1">Glycosyltransferase 2-like domain-containing protein</fullName>
    </recommendedName>
</protein>